<accession>A0ABW5XGD0</accession>
<dbReference type="PANTHER" id="PTHR47129:SF1">
    <property type="entry name" value="NMRA-LIKE DOMAIN-CONTAINING PROTEIN"/>
    <property type="match status" value="1"/>
</dbReference>
<sequence>MTILVTAANGELGKLVIDSLLARGAHPSDIVAGARTPAKATSISEKGIRVVPLDYDDPATITAALEGIDRVLLISGSEVGKRTAQHQAVIAAATTAGVSLLVYTSVAKADLSSLPLAPEHLATEQAIAASGLPAVILRNNWYAENYLAELQQVSETGVLLSATDNARVSLASRVDFAEAAAAVLIGDEHSGQVYELAGEPHSYDEIADAFSAVLGKEVTHRALPADEFTAVLQSAGLDEGTAGFVTALNTGIAAGDLDVTDSTLVRLIGRPVTPLVDVISRAVSA</sequence>
<dbReference type="RefSeq" id="WP_377466661.1">
    <property type="nucleotide sequence ID" value="NZ_JBHUOP010000003.1"/>
</dbReference>
<dbReference type="PANTHER" id="PTHR47129">
    <property type="entry name" value="QUINONE OXIDOREDUCTASE 2"/>
    <property type="match status" value="1"/>
</dbReference>
<evidence type="ECO:0000313" key="2">
    <source>
        <dbReference type="EMBL" id="MFD2840773.1"/>
    </source>
</evidence>
<dbReference type="GO" id="GO:0003955">
    <property type="term" value="F:NAD(P)H dehydrogenase (quinone) activity"/>
    <property type="evidence" value="ECO:0007669"/>
    <property type="project" value="UniProtKB-EC"/>
</dbReference>
<dbReference type="EC" id="1.6.5.2" evidence="2"/>
<comment type="caution">
    <text evidence="2">The sequence shown here is derived from an EMBL/GenBank/DDBJ whole genome shotgun (WGS) entry which is preliminary data.</text>
</comment>
<dbReference type="Pfam" id="PF05368">
    <property type="entry name" value="NmrA"/>
    <property type="match status" value="1"/>
</dbReference>
<dbReference type="InterPro" id="IPR052718">
    <property type="entry name" value="NmrA-type_oxidoreductase"/>
</dbReference>
<dbReference type="InterPro" id="IPR036291">
    <property type="entry name" value="NAD(P)-bd_dom_sf"/>
</dbReference>
<evidence type="ECO:0000313" key="3">
    <source>
        <dbReference type="Proteomes" id="UP001597391"/>
    </source>
</evidence>
<protein>
    <submittedName>
        <fullName evidence="2">SDR family oxidoreductase</fullName>
        <ecNumber evidence="2">1.6.5.2</ecNumber>
    </submittedName>
</protein>
<reference evidence="3" key="1">
    <citation type="journal article" date="2019" name="Int. J. Syst. Evol. Microbiol.">
        <title>The Global Catalogue of Microorganisms (GCM) 10K type strain sequencing project: providing services to taxonomists for standard genome sequencing and annotation.</title>
        <authorList>
            <consortium name="The Broad Institute Genomics Platform"/>
            <consortium name="The Broad Institute Genome Sequencing Center for Infectious Disease"/>
            <person name="Wu L."/>
            <person name="Ma J."/>
        </authorList>
    </citation>
    <scope>NUCLEOTIDE SEQUENCE [LARGE SCALE GENOMIC DNA]</scope>
    <source>
        <strain evidence="3">KCTC 33576</strain>
    </source>
</reference>
<name>A0ABW5XGD0_9MICO</name>
<dbReference type="Gene3D" id="3.40.50.720">
    <property type="entry name" value="NAD(P)-binding Rossmann-like Domain"/>
    <property type="match status" value="1"/>
</dbReference>
<keyword evidence="3" id="KW-1185">Reference proteome</keyword>
<gene>
    <name evidence="2" type="ORF">ACFSYH_09335</name>
</gene>
<evidence type="ECO:0000259" key="1">
    <source>
        <dbReference type="Pfam" id="PF05368"/>
    </source>
</evidence>
<dbReference type="InterPro" id="IPR008030">
    <property type="entry name" value="NmrA-like"/>
</dbReference>
<keyword evidence="2" id="KW-0560">Oxidoreductase</keyword>
<dbReference type="SUPFAM" id="SSF51735">
    <property type="entry name" value="NAD(P)-binding Rossmann-fold domains"/>
    <property type="match status" value="1"/>
</dbReference>
<proteinExistence type="predicted"/>
<feature type="domain" description="NmrA-like" evidence="1">
    <location>
        <begin position="2"/>
        <end position="230"/>
    </location>
</feature>
<dbReference type="Gene3D" id="3.90.25.10">
    <property type="entry name" value="UDP-galactose 4-epimerase, domain 1"/>
    <property type="match status" value="1"/>
</dbReference>
<dbReference type="Proteomes" id="UP001597391">
    <property type="component" value="Unassembled WGS sequence"/>
</dbReference>
<dbReference type="EMBL" id="JBHUOP010000003">
    <property type="protein sequence ID" value="MFD2840773.1"/>
    <property type="molecule type" value="Genomic_DNA"/>
</dbReference>
<dbReference type="CDD" id="cd05269">
    <property type="entry name" value="TMR_SDR_a"/>
    <property type="match status" value="1"/>
</dbReference>
<organism evidence="2 3">
    <name type="scientific">Populibacterium corticicola</name>
    <dbReference type="NCBI Taxonomy" id="1812826"/>
    <lineage>
        <taxon>Bacteria</taxon>
        <taxon>Bacillati</taxon>
        <taxon>Actinomycetota</taxon>
        <taxon>Actinomycetes</taxon>
        <taxon>Micrococcales</taxon>
        <taxon>Jonesiaceae</taxon>
        <taxon>Populibacterium</taxon>
    </lineage>
</organism>